<comment type="similarity">
    <text evidence="1">Belongs to the short-chain dehydrogenases/reductases (SDR) family.</text>
</comment>
<dbReference type="Pfam" id="PF13561">
    <property type="entry name" value="adh_short_C2"/>
    <property type="match status" value="1"/>
</dbReference>
<protein>
    <submittedName>
        <fullName evidence="4">SDR family oxidoreductase</fullName>
    </submittedName>
</protein>
<evidence type="ECO:0000256" key="1">
    <source>
        <dbReference type="ARBA" id="ARBA00006484"/>
    </source>
</evidence>
<keyword evidence="5" id="KW-1185">Reference proteome</keyword>
<dbReference type="InterPro" id="IPR002347">
    <property type="entry name" value="SDR_fam"/>
</dbReference>
<evidence type="ECO:0000313" key="5">
    <source>
        <dbReference type="Proteomes" id="UP001279642"/>
    </source>
</evidence>
<reference evidence="4 5" key="1">
    <citation type="journal article" date="2016" name="Antonie Van Leeuwenhoek">
        <title>Dongia soli sp. nov., isolated from soil from Dokdo, Korea.</title>
        <authorList>
            <person name="Kim D.U."/>
            <person name="Lee H."/>
            <person name="Kim H."/>
            <person name="Kim S.G."/>
            <person name="Ka J.O."/>
        </authorList>
    </citation>
    <scope>NUCLEOTIDE SEQUENCE [LARGE SCALE GENOMIC DNA]</scope>
    <source>
        <strain evidence="4 5">D78</strain>
    </source>
</reference>
<dbReference type="RefSeq" id="WP_320508666.1">
    <property type="nucleotide sequence ID" value="NZ_JAXCLW010000002.1"/>
</dbReference>
<dbReference type="InterPro" id="IPR036291">
    <property type="entry name" value="NAD(P)-bd_dom_sf"/>
</dbReference>
<dbReference type="PANTHER" id="PTHR43618:SF8">
    <property type="entry name" value="7ALPHA-HYDROXYSTEROID DEHYDROGENASE"/>
    <property type="match status" value="1"/>
</dbReference>
<keyword evidence="3" id="KW-0560">Oxidoreductase</keyword>
<dbReference type="EMBL" id="JAXCLW010000002">
    <property type="protein sequence ID" value="MDY0883242.1"/>
    <property type="molecule type" value="Genomic_DNA"/>
</dbReference>
<name>A0ABU5EA69_9PROT</name>
<dbReference type="Gene3D" id="3.40.50.720">
    <property type="entry name" value="NAD(P)-binding Rossmann-like Domain"/>
    <property type="match status" value="1"/>
</dbReference>
<dbReference type="PRINTS" id="PR00081">
    <property type="entry name" value="GDHRDH"/>
</dbReference>
<accession>A0ABU5EA69</accession>
<proteinExistence type="inferred from homology"/>
<keyword evidence="2" id="KW-0521">NADP</keyword>
<dbReference type="InterPro" id="IPR052178">
    <property type="entry name" value="Sec_Metab_Biosynth_SDR"/>
</dbReference>
<evidence type="ECO:0000313" key="4">
    <source>
        <dbReference type="EMBL" id="MDY0883242.1"/>
    </source>
</evidence>
<gene>
    <name evidence="4" type="ORF">SMD27_10335</name>
</gene>
<dbReference type="SUPFAM" id="SSF51735">
    <property type="entry name" value="NAD(P)-binding Rossmann-fold domains"/>
    <property type="match status" value="1"/>
</dbReference>
<evidence type="ECO:0000256" key="2">
    <source>
        <dbReference type="ARBA" id="ARBA00022857"/>
    </source>
</evidence>
<evidence type="ECO:0000256" key="3">
    <source>
        <dbReference type="ARBA" id="ARBA00023002"/>
    </source>
</evidence>
<dbReference type="PANTHER" id="PTHR43618">
    <property type="entry name" value="7-ALPHA-HYDROXYSTEROID DEHYDROGENASE"/>
    <property type="match status" value="1"/>
</dbReference>
<comment type="caution">
    <text evidence="4">The sequence shown here is derived from an EMBL/GenBank/DDBJ whole genome shotgun (WGS) entry which is preliminary data.</text>
</comment>
<sequence length="253" mass="27612">MRTILLTGGSGKIGRKLIEGFLENGDRVIFTTRSRNSADEVLRHFEPLKAGDRLHPIGVDLCVPDAASKLVQSLGDKAAEIHGVINNARDQANLALKGRDTPTQDQWLNEFNLAVVAAHDLGWRLANLPNGKLRRIVNISSIYGIVATNEALYEKEEQRAPIHYGVAKAALLHLTKEMAVRLAKRQIAVNAVSYGGVEGRVDAGFQARYGVLCPTGRMLRDDEVMGSVLFLMSESAESITGQNIVVDGGWSVW</sequence>
<dbReference type="Proteomes" id="UP001279642">
    <property type="component" value="Unassembled WGS sequence"/>
</dbReference>
<organism evidence="4 5">
    <name type="scientific">Dongia soli</name>
    <dbReference type="NCBI Taxonomy" id="600628"/>
    <lineage>
        <taxon>Bacteria</taxon>
        <taxon>Pseudomonadati</taxon>
        <taxon>Pseudomonadota</taxon>
        <taxon>Alphaproteobacteria</taxon>
        <taxon>Rhodospirillales</taxon>
        <taxon>Dongiaceae</taxon>
        <taxon>Dongia</taxon>
    </lineage>
</organism>